<evidence type="ECO:0000313" key="3">
    <source>
        <dbReference type="Proteomes" id="UP001180453"/>
    </source>
</evidence>
<gene>
    <name evidence="2" type="ORF">J2X20_005717</name>
</gene>
<feature type="transmembrane region" description="Helical" evidence="1">
    <location>
        <begin position="193"/>
        <end position="211"/>
    </location>
</feature>
<proteinExistence type="predicted"/>
<sequence length="392" mass="42416">MGKKSITIIEEIPGTADLKPPKLELTYEVESSGSEEHERVKFDYIVKNFESAMRKKFRKQIDAFAVPLQSMQKDIDKLRTAYNAVTTATDPFKLKDEIDKAIDLKKALDDQIKDYASYLSAAVSNMAQQQILAWAPTLEKEAEDAAKKKIKSDIKWKKVRHVMGAVVKGALILGGAAAAIALSVATLGAATPLIAAVGVAFASMGGLQALYKVGTDIKGKYDLEKRALVNLENDLKAVLTHLGSILSKTAGMPKHLDDASRLCTERRVLIQETRSQLDELGGKAKEADAKLGQLKSAGDLKGIAKQAATVKKIAEEQVKAQKFLDAALARDKAFEEFIDKARVVMGDLSKIPVVPTRTLVESMKQYVNTDVLTTAVDSVSSLGKLGAAMKAG</sequence>
<accession>A0ABU1YW03</accession>
<dbReference type="RefSeq" id="WP_310272974.1">
    <property type="nucleotide sequence ID" value="NZ_JAVDXU010000007.1"/>
</dbReference>
<dbReference type="Proteomes" id="UP001180453">
    <property type="component" value="Unassembled WGS sequence"/>
</dbReference>
<comment type="caution">
    <text evidence="2">The sequence shown here is derived from an EMBL/GenBank/DDBJ whole genome shotgun (WGS) entry which is preliminary data.</text>
</comment>
<keyword evidence="1" id="KW-0812">Transmembrane</keyword>
<dbReference type="EMBL" id="JAVDXU010000007">
    <property type="protein sequence ID" value="MDR7273032.1"/>
    <property type="molecule type" value="Genomic_DNA"/>
</dbReference>
<keyword evidence="1" id="KW-1133">Transmembrane helix</keyword>
<keyword evidence="1" id="KW-0472">Membrane</keyword>
<name>A0ABU1YW03_ROSSA</name>
<reference evidence="2 3" key="1">
    <citation type="submission" date="2023-07" db="EMBL/GenBank/DDBJ databases">
        <title>Sorghum-associated microbial communities from plants grown in Nebraska, USA.</title>
        <authorList>
            <person name="Schachtman D."/>
        </authorList>
    </citation>
    <scope>NUCLEOTIDE SEQUENCE [LARGE SCALE GENOMIC DNA]</scope>
    <source>
        <strain evidence="2 3">BE314</strain>
    </source>
</reference>
<evidence type="ECO:0000313" key="2">
    <source>
        <dbReference type="EMBL" id="MDR7273032.1"/>
    </source>
</evidence>
<feature type="transmembrane region" description="Helical" evidence="1">
    <location>
        <begin position="165"/>
        <end position="187"/>
    </location>
</feature>
<organism evidence="2 3">
    <name type="scientific">Roseateles saccharophilus</name>
    <name type="common">Pseudomonas saccharophila</name>
    <dbReference type="NCBI Taxonomy" id="304"/>
    <lineage>
        <taxon>Bacteria</taxon>
        <taxon>Pseudomonadati</taxon>
        <taxon>Pseudomonadota</taxon>
        <taxon>Betaproteobacteria</taxon>
        <taxon>Burkholderiales</taxon>
        <taxon>Sphaerotilaceae</taxon>
        <taxon>Roseateles</taxon>
    </lineage>
</organism>
<keyword evidence="3" id="KW-1185">Reference proteome</keyword>
<evidence type="ECO:0000256" key="1">
    <source>
        <dbReference type="SAM" id="Phobius"/>
    </source>
</evidence>
<protein>
    <submittedName>
        <fullName evidence="2">Uncharacterized protein YbaA (DUF1428 family)</fullName>
    </submittedName>
</protein>